<dbReference type="EMBL" id="CP093344">
    <property type="protein sequence ID" value="WOG90468.1"/>
    <property type="molecule type" value="Genomic_DNA"/>
</dbReference>
<organism evidence="1 2">
    <name type="scientific">Daucus carota subsp. sativus</name>
    <name type="common">Carrot</name>
    <dbReference type="NCBI Taxonomy" id="79200"/>
    <lineage>
        <taxon>Eukaryota</taxon>
        <taxon>Viridiplantae</taxon>
        <taxon>Streptophyta</taxon>
        <taxon>Embryophyta</taxon>
        <taxon>Tracheophyta</taxon>
        <taxon>Spermatophyta</taxon>
        <taxon>Magnoliopsida</taxon>
        <taxon>eudicotyledons</taxon>
        <taxon>Gunneridae</taxon>
        <taxon>Pentapetalae</taxon>
        <taxon>asterids</taxon>
        <taxon>campanulids</taxon>
        <taxon>Apiales</taxon>
        <taxon>Apiaceae</taxon>
        <taxon>Apioideae</taxon>
        <taxon>Scandiceae</taxon>
        <taxon>Daucinae</taxon>
        <taxon>Daucus</taxon>
        <taxon>Daucus sect. Daucus</taxon>
    </lineage>
</organism>
<dbReference type="Proteomes" id="UP000077755">
    <property type="component" value="Chromosome 2"/>
</dbReference>
<dbReference type="AlphaFoldDB" id="A0A161XKG3"/>
<reference evidence="1" key="2">
    <citation type="submission" date="2022-03" db="EMBL/GenBank/DDBJ databases">
        <title>Draft title - Genomic analysis of global carrot germplasm unveils the trajectory of domestication and the origin of high carotenoid orange carrot.</title>
        <authorList>
            <person name="Iorizzo M."/>
            <person name="Ellison S."/>
            <person name="Senalik D."/>
            <person name="Macko-Podgorni A."/>
            <person name="Grzebelus D."/>
            <person name="Bostan H."/>
            <person name="Rolling W."/>
            <person name="Curaba J."/>
            <person name="Simon P."/>
        </authorList>
    </citation>
    <scope>NUCLEOTIDE SEQUENCE</scope>
    <source>
        <tissue evidence="1">Leaf</tissue>
    </source>
</reference>
<gene>
    <name evidence="1" type="ORF">DCAR_0209712</name>
</gene>
<protein>
    <submittedName>
        <fullName evidence="1">Uncharacterized protein</fullName>
    </submittedName>
</protein>
<proteinExistence type="predicted"/>
<evidence type="ECO:0000313" key="2">
    <source>
        <dbReference type="Proteomes" id="UP000077755"/>
    </source>
</evidence>
<evidence type="ECO:0000313" key="1">
    <source>
        <dbReference type="EMBL" id="WOG90468.1"/>
    </source>
</evidence>
<sequence length="151" mass="17177">MSDLSSATEHIQQHQTDWEALLADLGCSLTFIISSLMFLNVEEVVEVYLRVWISVGVVQCSIHVVCVCLELKRKWDRVVAQTERDENSDSSNVVINHGQEEQTRLWIVFLVLVVFFVVICAAVVSVRFAICFLLQHAILSAMEDQVFGTYR</sequence>
<reference evidence="1" key="1">
    <citation type="journal article" date="2016" name="Nat. Genet.">
        <title>A high-quality carrot genome assembly provides new insights into carotenoid accumulation and asterid genome evolution.</title>
        <authorList>
            <person name="Iorizzo M."/>
            <person name="Ellison S."/>
            <person name="Senalik D."/>
            <person name="Zeng P."/>
            <person name="Satapoomin P."/>
            <person name="Huang J."/>
            <person name="Bowman M."/>
            <person name="Iovene M."/>
            <person name="Sanseverino W."/>
            <person name="Cavagnaro P."/>
            <person name="Yildiz M."/>
            <person name="Macko-Podgorni A."/>
            <person name="Moranska E."/>
            <person name="Grzebelus E."/>
            <person name="Grzebelus D."/>
            <person name="Ashrafi H."/>
            <person name="Zheng Z."/>
            <person name="Cheng S."/>
            <person name="Spooner D."/>
            <person name="Van Deynze A."/>
            <person name="Simon P."/>
        </authorList>
    </citation>
    <scope>NUCLEOTIDE SEQUENCE</scope>
    <source>
        <tissue evidence="1">Leaf</tissue>
    </source>
</reference>
<name>A0A161XKG3_DAUCS</name>
<dbReference type="Gramene" id="KZN07759">
    <property type="protein sequence ID" value="KZN07759"/>
    <property type="gene ID" value="DCAR_008596"/>
</dbReference>
<accession>A0A161XKG3</accession>
<keyword evidence="2" id="KW-1185">Reference proteome</keyword>